<dbReference type="GO" id="GO:0005737">
    <property type="term" value="C:cytoplasm"/>
    <property type="evidence" value="ECO:0007669"/>
    <property type="project" value="UniProtKB-SubCell"/>
</dbReference>
<dbReference type="GO" id="GO:0005524">
    <property type="term" value="F:ATP binding"/>
    <property type="evidence" value="ECO:0007669"/>
    <property type="project" value="UniProtKB-UniRule"/>
</dbReference>
<dbReference type="InterPro" id="IPR027417">
    <property type="entry name" value="P-loop_NTPase"/>
</dbReference>
<evidence type="ECO:0000256" key="2">
    <source>
        <dbReference type="ARBA" id="ARBA00022840"/>
    </source>
</evidence>
<protein>
    <recommendedName>
        <fullName evidence="3 4">Dephospho-CoA kinase</fullName>
        <ecNumber evidence="3 4">2.7.1.24</ecNumber>
    </recommendedName>
    <alternativeName>
        <fullName evidence="3">Dephosphocoenzyme A kinase</fullName>
    </alternativeName>
</protein>
<keyword evidence="3" id="KW-0963">Cytoplasm</keyword>
<accession>A0A1U7NKY2</accession>
<dbReference type="SUPFAM" id="SSF52540">
    <property type="entry name" value="P-loop containing nucleoside triphosphate hydrolases"/>
    <property type="match status" value="1"/>
</dbReference>
<dbReference type="OrthoDB" id="9812943at2"/>
<dbReference type="PANTHER" id="PTHR10695:SF46">
    <property type="entry name" value="BIFUNCTIONAL COENZYME A SYNTHASE-RELATED"/>
    <property type="match status" value="1"/>
</dbReference>
<keyword evidence="3 5" id="KW-0418">Kinase</keyword>
<dbReference type="Gene3D" id="3.40.50.300">
    <property type="entry name" value="P-loop containing nucleotide triphosphate hydrolases"/>
    <property type="match status" value="1"/>
</dbReference>
<keyword evidence="3" id="KW-0808">Transferase</keyword>
<keyword evidence="6" id="KW-1185">Reference proteome</keyword>
<dbReference type="UniPathway" id="UPA00241">
    <property type="reaction ID" value="UER00356"/>
</dbReference>
<dbReference type="STRING" id="1862672.BO225_08920"/>
<dbReference type="Pfam" id="PF01121">
    <property type="entry name" value="CoaE"/>
    <property type="match status" value="1"/>
</dbReference>
<dbReference type="GO" id="GO:0004140">
    <property type="term" value="F:dephospho-CoA kinase activity"/>
    <property type="evidence" value="ECO:0007669"/>
    <property type="project" value="UniProtKB-UniRule"/>
</dbReference>
<evidence type="ECO:0000256" key="3">
    <source>
        <dbReference type="HAMAP-Rule" id="MF_00376"/>
    </source>
</evidence>
<comment type="catalytic activity">
    <reaction evidence="3">
        <text>3'-dephospho-CoA + ATP = ADP + CoA + H(+)</text>
        <dbReference type="Rhea" id="RHEA:18245"/>
        <dbReference type="ChEBI" id="CHEBI:15378"/>
        <dbReference type="ChEBI" id="CHEBI:30616"/>
        <dbReference type="ChEBI" id="CHEBI:57287"/>
        <dbReference type="ChEBI" id="CHEBI:57328"/>
        <dbReference type="ChEBI" id="CHEBI:456216"/>
        <dbReference type="EC" id="2.7.1.24"/>
    </reaction>
</comment>
<dbReference type="InterPro" id="IPR001977">
    <property type="entry name" value="Depp_CoAkinase"/>
</dbReference>
<reference evidence="5 6" key="1">
    <citation type="submission" date="2016-11" db="EMBL/GenBank/DDBJ databases">
        <title>Description of two novel members of the family Erysipelotrichaceae: Ileibacterium lipovorans gen. nov., sp. nov. and Dubosiella newyorkensis, gen. nov., sp. nov.</title>
        <authorList>
            <person name="Cox L.M."/>
            <person name="Sohn J."/>
            <person name="Tyrrell K.L."/>
            <person name="Citron D.M."/>
            <person name="Lawson P.A."/>
            <person name="Patel N.B."/>
            <person name="Iizumi T."/>
            <person name="Perez-Perez G.I."/>
            <person name="Goldstein E.J."/>
            <person name="Blaser M.J."/>
        </authorList>
    </citation>
    <scope>NUCLEOTIDE SEQUENCE [LARGE SCALE GENOMIC DNA]</scope>
    <source>
        <strain evidence="5 6">NYU-BL-A4</strain>
    </source>
</reference>
<dbReference type="EMBL" id="MPKA01000087">
    <property type="protein sequence ID" value="OLU45256.1"/>
    <property type="molecule type" value="Genomic_DNA"/>
</dbReference>
<dbReference type="CDD" id="cd02022">
    <property type="entry name" value="DPCK"/>
    <property type="match status" value="1"/>
</dbReference>
<keyword evidence="1 3" id="KW-0547">Nucleotide-binding</keyword>
<comment type="caution">
    <text evidence="5">The sequence shown here is derived from an EMBL/GenBank/DDBJ whole genome shotgun (WGS) entry which is preliminary data.</text>
</comment>
<name>A0A1U7NKY2_9FIRM</name>
<dbReference type="PROSITE" id="PS51219">
    <property type="entry name" value="DPCK"/>
    <property type="match status" value="1"/>
</dbReference>
<dbReference type="GeneID" id="78276060"/>
<dbReference type="Proteomes" id="UP000186705">
    <property type="component" value="Unassembled WGS sequence"/>
</dbReference>
<proteinExistence type="inferred from homology"/>
<comment type="pathway">
    <text evidence="3">Cofactor biosynthesis; coenzyme A biosynthesis; CoA from (R)-pantothenate: step 5/5.</text>
</comment>
<dbReference type="PANTHER" id="PTHR10695">
    <property type="entry name" value="DEPHOSPHO-COA KINASE-RELATED"/>
    <property type="match status" value="1"/>
</dbReference>
<organism evidence="5 6">
    <name type="scientific">Dubosiella newyorkensis</name>
    <dbReference type="NCBI Taxonomy" id="1862672"/>
    <lineage>
        <taxon>Bacteria</taxon>
        <taxon>Bacillati</taxon>
        <taxon>Bacillota</taxon>
        <taxon>Erysipelotrichia</taxon>
        <taxon>Erysipelotrichales</taxon>
        <taxon>Erysipelotrichaceae</taxon>
        <taxon>Dubosiella</taxon>
    </lineage>
</organism>
<dbReference type="GO" id="GO:0015937">
    <property type="term" value="P:coenzyme A biosynthetic process"/>
    <property type="evidence" value="ECO:0007669"/>
    <property type="project" value="UniProtKB-UniRule"/>
</dbReference>
<dbReference type="AlphaFoldDB" id="A0A1U7NKY2"/>
<sequence>MSALPKTKVIAITGTIGSGKSTAGHYLKTIYPVLDCDQVNAELLQPGHEGEKRLRTLSWIHYDQDGKIDKQNMASQMFQDHQKKQSVESILHPLIFEAIDRWEKEQKSSLLFVEIPLLFEIGAQDRFDEVWCVAIPNDLACKRLVEGRGFLEMEARQRIKNQFSLEYKVSNSDKVFWNTGSQEKLIEQIKKACQEEGTL</sequence>
<keyword evidence="2 3" id="KW-0067">ATP-binding</keyword>
<dbReference type="RefSeq" id="WP_076341912.1">
    <property type="nucleotide sequence ID" value="NZ_CAJTMI010000005.1"/>
</dbReference>
<dbReference type="NCBIfam" id="TIGR00152">
    <property type="entry name" value="dephospho-CoA kinase"/>
    <property type="match status" value="1"/>
</dbReference>
<comment type="function">
    <text evidence="3">Catalyzes the phosphorylation of the 3'-hydroxyl group of dephosphocoenzyme A to form coenzyme A.</text>
</comment>
<dbReference type="EC" id="2.7.1.24" evidence="3 4"/>
<comment type="subcellular location">
    <subcellularLocation>
        <location evidence="3">Cytoplasm</location>
    </subcellularLocation>
</comment>
<evidence type="ECO:0000313" key="6">
    <source>
        <dbReference type="Proteomes" id="UP000186705"/>
    </source>
</evidence>
<evidence type="ECO:0000313" key="5">
    <source>
        <dbReference type="EMBL" id="OLU45256.1"/>
    </source>
</evidence>
<comment type="similarity">
    <text evidence="3">Belongs to the CoaE family.</text>
</comment>
<keyword evidence="3" id="KW-0173">Coenzyme A biosynthesis</keyword>
<evidence type="ECO:0000256" key="4">
    <source>
        <dbReference type="NCBIfam" id="TIGR00152"/>
    </source>
</evidence>
<evidence type="ECO:0000256" key="1">
    <source>
        <dbReference type="ARBA" id="ARBA00022741"/>
    </source>
</evidence>
<gene>
    <name evidence="3" type="primary">coaE</name>
    <name evidence="5" type="ORF">BO225_08920</name>
</gene>
<dbReference type="HAMAP" id="MF_00376">
    <property type="entry name" value="Dephospho_CoA_kinase"/>
    <property type="match status" value="1"/>
</dbReference>
<feature type="binding site" evidence="3">
    <location>
        <begin position="17"/>
        <end position="22"/>
    </location>
    <ligand>
        <name>ATP</name>
        <dbReference type="ChEBI" id="CHEBI:30616"/>
    </ligand>
</feature>